<dbReference type="AlphaFoldDB" id="A0A1I1HSN1"/>
<dbReference type="SUPFAM" id="SSF102215">
    <property type="entry name" value="Creatininase"/>
    <property type="match status" value="1"/>
</dbReference>
<name>A0A1I1HSN1_9LACT</name>
<keyword evidence="3 6" id="KW-0378">Hydrolase</keyword>
<organism evidence="6 7">
    <name type="scientific">Alkalibacterium subtropicum</name>
    <dbReference type="NCBI Taxonomy" id="753702"/>
    <lineage>
        <taxon>Bacteria</taxon>
        <taxon>Bacillati</taxon>
        <taxon>Bacillota</taxon>
        <taxon>Bacilli</taxon>
        <taxon>Lactobacillales</taxon>
        <taxon>Carnobacteriaceae</taxon>
        <taxon>Alkalibacterium</taxon>
    </lineage>
</organism>
<protein>
    <submittedName>
        <fullName evidence="6">Creatinine amidohydrolase</fullName>
    </submittedName>
</protein>
<dbReference type="GO" id="GO:0016811">
    <property type="term" value="F:hydrolase activity, acting on carbon-nitrogen (but not peptide) bonds, in linear amides"/>
    <property type="evidence" value="ECO:0007669"/>
    <property type="project" value="TreeGrafter"/>
</dbReference>
<comment type="cofactor">
    <cofactor evidence="1">
        <name>Zn(2+)</name>
        <dbReference type="ChEBI" id="CHEBI:29105"/>
    </cofactor>
</comment>
<comment type="similarity">
    <text evidence="5">Belongs to the creatininase superfamily.</text>
</comment>
<evidence type="ECO:0000313" key="6">
    <source>
        <dbReference type="EMBL" id="SFC24453.1"/>
    </source>
</evidence>
<dbReference type="EMBL" id="FOLT01000004">
    <property type="protein sequence ID" value="SFC24453.1"/>
    <property type="molecule type" value="Genomic_DNA"/>
</dbReference>
<accession>A0A1I1HSN1</accession>
<evidence type="ECO:0000256" key="1">
    <source>
        <dbReference type="ARBA" id="ARBA00001947"/>
    </source>
</evidence>
<dbReference type="Proteomes" id="UP000199612">
    <property type="component" value="Unassembled WGS sequence"/>
</dbReference>
<evidence type="ECO:0000256" key="4">
    <source>
        <dbReference type="ARBA" id="ARBA00022833"/>
    </source>
</evidence>
<proteinExistence type="inferred from homology"/>
<keyword evidence="2" id="KW-0479">Metal-binding</keyword>
<dbReference type="GO" id="GO:0009231">
    <property type="term" value="P:riboflavin biosynthetic process"/>
    <property type="evidence" value="ECO:0007669"/>
    <property type="project" value="TreeGrafter"/>
</dbReference>
<evidence type="ECO:0000256" key="5">
    <source>
        <dbReference type="ARBA" id="ARBA00024029"/>
    </source>
</evidence>
<dbReference type="Gene3D" id="3.40.50.10310">
    <property type="entry name" value="Creatininase"/>
    <property type="match status" value="1"/>
</dbReference>
<keyword evidence="4" id="KW-0862">Zinc</keyword>
<reference evidence="7" key="1">
    <citation type="submission" date="2016-10" db="EMBL/GenBank/DDBJ databases">
        <authorList>
            <person name="Varghese N."/>
            <person name="Submissions S."/>
        </authorList>
    </citation>
    <scope>NUCLEOTIDE SEQUENCE [LARGE SCALE GENOMIC DNA]</scope>
    <source>
        <strain evidence="7">DSM 23664</strain>
    </source>
</reference>
<dbReference type="Pfam" id="PF02633">
    <property type="entry name" value="Creatininase"/>
    <property type="match status" value="1"/>
</dbReference>
<sequence>MHYGKLTYLEIAQKAKEDYSIIIPTGCTEQQGPHVTVDFDTWFAEELMMDVSGKALDKYNIKTLVLPAIPFGPTPEHKNFGSGYINIPQKLHEEIISAVLQSLSDQGFKKLFIWRGCGGHKVDRVIDKFNSQNEEAEVSTLQHPFYEAWCSCGDPKVAGGHADSFTTSVTLYRHPENVREDKIKNPHSDEPDWGDPDLDFSNYSKTGVIGDPTQASAELGKRLWDDVVDRVVELLKKDH</sequence>
<dbReference type="GO" id="GO:0046872">
    <property type="term" value="F:metal ion binding"/>
    <property type="evidence" value="ECO:0007669"/>
    <property type="project" value="UniProtKB-KW"/>
</dbReference>
<evidence type="ECO:0000256" key="2">
    <source>
        <dbReference type="ARBA" id="ARBA00022723"/>
    </source>
</evidence>
<dbReference type="STRING" id="753702.SAMN04488102_104106"/>
<dbReference type="InterPro" id="IPR003785">
    <property type="entry name" value="Creatininase/forma_Hydrolase"/>
</dbReference>
<evidence type="ECO:0000256" key="3">
    <source>
        <dbReference type="ARBA" id="ARBA00022801"/>
    </source>
</evidence>
<dbReference type="RefSeq" id="WP_091529370.1">
    <property type="nucleotide sequence ID" value="NZ_FOLT01000004.1"/>
</dbReference>
<dbReference type="PANTHER" id="PTHR35005">
    <property type="entry name" value="3-DEHYDRO-SCYLLO-INOSOSE HYDROLASE"/>
    <property type="match status" value="1"/>
</dbReference>
<dbReference type="PANTHER" id="PTHR35005:SF1">
    <property type="entry name" value="2-AMINO-5-FORMYLAMINO-6-RIBOSYLAMINOPYRIMIDIN-4(3H)-ONE 5'-MONOPHOSPHATE DEFORMYLASE"/>
    <property type="match status" value="1"/>
</dbReference>
<keyword evidence="7" id="KW-1185">Reference proteome</keyword>
<dbReference type="InterPro" id="IPR024087">
    <property type="entry name" value="Creatininase-like_sf"/>
</dbReference>
<gene>
    <name evidence="6" type="ORF">SAMN04488102_104106</name>
</gene>
<evidence type="ECO:0000313" key="7">
    <source>
        <dbReference type="Proteomes" id="UP000199612"/>
    </source>
</evidence>
<dbReference type="OrthoDB" id="9801445at2"/>